<proteinExistence type="predicted"/>
<dbReference type="Pfam" id="PF05670">
    <property type="entry name" value="NFACT-R_1"/>
    <property type="match status" value="1"/>
</dbReference>
<keyword evidence="1" id="KW-0175">Coiled coil</keyword>
<dbReference type="PATRIC" id="fig|1193502.14.peg.2988"/>
<dbReference type="PANTHER" id="PTHR15239:SF6">
    <property type="entry name" value="RIBOSOME QUALITY CONTROL COMPLEX SUBUNIT NEMF"/>
    <property type="match status" value="1"/>
</dbReference>
<dbReference type="GO" id="GO:0072344">
    <property type="term" value="P:rescue of stalled ribosome"/>
    <property type="evidence" value="ECO:0007669"/>
    <property type="project" value="TreeGrafter"/>
</dbReference>
<feature type="coiled-coil region" evidence="1">
    <location>
        <begin position="194"/>
        <end position="221"/>
    </location>
</feature>
<organism evidence="3 4">
    <name type="scientific">Sulfurospirillum halorespirans DSM 13726</name>
    <dbReference type="NCBI Taxonomy" id="1193502"/>
    <lineage>
        <taxon>Bacteria</taxon>
        <taxon>Pseudomonadati</taxon>
        <taxon>Campylobacterota</taxon>
        <taxon>Epsilonproteobacteria</taxon>
        <taxon>Campylobacterales</taxon>
        <taxon>Sulfurospirillaceae</taxon>
        <taxon>Sulfurospirillum</taxon>
    </lineage>
</organism>
<dbReference type="Pfam" id="PF05833">
    <property type="entry name" value="NFACT_N"/>
    <property type="match status" value="2"/>
</dbReference>
<feature type="domain" description="NFACT RNA-binding" evidence="2">
    <location>
        <begin position="344"/>
        <end position="424"/>
    </location>
</feature>
<sequence length="444" mass="51210">MKHAELVCINDYLRQYRKISSIYRVDDSVLRIIFEAGEPLFVDLGRGDSYMFFKEDFKQAKRYTAPFDVLLAKRFSNAKIESMDVEEGNRIWRIGVLASSSYKAMRTTLQLEFTGRNTNAIILDENEVVLEAMRHIDSSVSFRSVKVNEILEKLPPKELKEKPFDLNVTLEEYLKGSYEKRLHVKIEEIKKQKIAQVEKKITKLIQAIDALENEAELMLKSDEAQKEATLVLAHLHTNVIKGYQESVTLHDFEGNAVTIVLPQAQTPQMAANLLFKKSKKLRQKALSVHRQKENLEEKRLFLERMVGVINAAHDPEEIQILVPKQRKSKQKGDESNLYETFLLEGYRILLGKNEKGNIALLQEAKKNDIWLHVKDMPSSHVIICTEKQNVPELVLIFAAKLCVEFSLTQKGGYLVDYTKRKNVKPFDGANVAYEEYQTLKIYKE</sequence>
<dbReference type="GO" id="GO:0043023">
    <property type="term" value="F:ribosomal large subunit binding"/>
    <property type="evidence" value="ECO:0007669"/>
    <property type="project" value="TreeGrafter"/>
</dbReference>
<evidence type="ECO:0000313" key="4">
    <source>
        <dbReference type="Proteomes" id="UP000094609"/>
    </source>
</evidence>
<dbReference type="EMBL" id="CP017111">
    <property type="protein sequence ID" value="AOO66703.1"/>
    <property type="molecule type" value="Genomic_DNA"/>
</dbReference>
<dbReference type="InterPro" id="IPR051608">
    <property type="entry name" value="RQC_Subunit_NEMF"/>
</dbReference>
<gene>
    <name evidence="3" type="ORF">SHALO_2951</name>
</gene>
<dbReference type="PANTHER" id="PTHR15239">
    <property type="entry name" value="NUCLEAR EXPORT MEDIATOR FACTOR NEMF"/>
    <property type="match status" value="1"/>
</dbReference>
<keyword evidence="4" id="KW-1185">Reference proteome</keyword>
<evidence type="ECO:0000256" key="1">
    <source>
        <dbReference type="SAM" id="Coils"/>
    </source>
</evidence>
<protein>
    <recommendedName>
        <fullName evidence="2">NFACT RNA-binding domain-containing protein</fullName>
    </recommendedName>
</protein>
<dbReference type="GO" id="GO:0000049">
    <property type="term" value="F:tRNA binding"/>
    <property type="evidence" value="ECO:0007669"/>
    <property type="project" value="TreeGrafter"/>
</dbReference>
<dbReference type="Gene3D" id="2.30.310.10">
    <property type="entry name" value="ibrinogen binding protein from staphylococcus aureus domain"/>
    <property type="match status" value="1"/>
</dbReference>
<dbReference type="Proteomes" id="UP000094609">
    <property type="component" value="Chromosome"/>
</dbReference>
<reference evidence="4" key="1">
    <citation type="submission" date="2016-08" db="EMBL/GenBank/DDBJ databases">
        <title>Complete genome sequence of the organohalide-respiring Epsilonproteobacterium Sulfurospirillum halorespirans.</title>
        <authorList>
            <person name="Goris T."/>
            <person name="Zimmermann J."/>
            <person name="Schenz B."/>
            <person name="Lemos M."/>
            <person name="Hackermueller J."/>
            <person name="Diekert G."/>
        </authorList>
    </citation>
    <scope>NUCLEOTIDE SEQUENCE [LARGE SCALE GENOMIC DNA]</scope>
    <source>
        <strain>DSM 13726</strain>
        <strain evidence="4">PCE-M2</strain>
    </source>
</reference>
<dbReference type="KEGG" id="shal:SHALO_2951"/>
<accession>A0A1D7TNY9</accession>
<name>A0A1D7TNY9_9BACT</name>
<dbReference type="STRING" id="1193502.SHALO_2951"/>
<dbReference type="AlphaFoldDB" id="A0A1D7TNY9"/>
<evidence type="ECO:0000259" key="2">
    <source>
        <dbReference type="Pfam" id="PF05670"/>
    </source>
</evidence>
<dbReference type="InterPro" id="IPR008532">
    <property type="entry name" value="NFACT_RNA-bd"/>
</dbReference>
<evidence type="ECO:0000313" key="3">
    <source>
        <dbReference type="EMBL" id="AOO66703.1"/>
    </source>
</evidence>
<dbReference type="GO" id="GO:1990112">
    <property type="term" value="C:RQC complex"/>
    <property type="evidence" value="ECO:0007669"/>
    <property type="project" value="TreeGrafter"/>
</dbReference>
<dbReference type="RefSeq" id="WP_069479215.1">
    <property type="nucleotide sequence ID" value="NZ_CP017111.1"/>
</dbReference>